<dbReference type="PROSITE" id="PS51192">
    <property type="entry name" value="HELICASE_ATP_BIND_1"/>
    <property type="match status" value="1"/>
</dbReference>
<accession>A0AAX3BAE6</accession>
<dbReference type="KEGG" id="taqu:KDW03_06990"/>
<dbReference type="GO" id="GO:0005524">
    <property type="term" value="F:ATP binding"/>
    <property type="evidence" value="ECO:0007669"/>
    <property type="project" value="InterPro"/>
</dbReference>
<gene>
    <name evidence="3" type="ORF">KDW03_06990</name>
</gene>
<dbReference type="GO" id="GO:0003677">
    <property type="term" value="F:DNA binding"/>
    <property type="evidence" value="ECO:0007669"/>
    <property type="project" value="InterPro"/>
</dbReference>
<dbReference type="PANTHER" id="PTHR47396:SF1">
    <property type="entry name" value="ATP-DEPENDENT HELICASE IRC3-RELATED"/>
    <property type="match status" value="1"/>
</dbReference>
<keyword evidence="1" id="KW-0472">Membrane</keyword>
<dbReference type="InterPro" id="IPR027417">
    <property type="entry name" value="P-loop_NTPase"/>
</dbReference>
<dbReference type="Gene3D" id="3.40.50.300">
    <property type="entry name" value="P-loop containing nucleotide triphosphate hydrolases"/>
    <property type="match status" value="1"/>
</dbReference>
<feature type="domain" description="Helicase ATP-binding" evidence="2">
    <location>
        <begin position="54"/>
        <end position="246"/>
    </location>
</feature>
<protein>
    <submittedName>
        <fullName evidence="3">DEAD/DEAH box helicase family protein</fullName>
    </submittedName>
</protein>
<dbReference type="InterPro" id="IPR050742">
    <property type="entry name" value="Helicase_Restrict-Modif_Enz"/>
</dbReference>
<dbReference type="InterPro" id="IPR006935">
    <property type="entry name" value="Helicase/UvrB_N"/>
</dbReference>
<dbReference type="Proteomes" id="UP001056539">
    <property type="component" value="Chromosome"/>
</dbReference>
<keyword evidence="1" id="KW-1133">Transmembrane helix</keyword>
<dbReference type="GO" id="GO:0005829">
    <property type="term" value="C:cytosol"/>
    <property type="evidence" value="ECO:0007669"/>
    <property type="project" value="TreeGrafter"/>
</dbReference>
<dbReference type="GO" id="GO:0016787">
    <property type="term" value="F:hydrolase activity"/>
    <property type="evidence" value="ECO:0007669"/>
    <property type="project" value="InterPro"/>
</dbReference>
<evidence type="ECO:0000313" key="3">
    <source>
        <dbReference type="EMBL" id="URA09247.1"/>
    </source>
</evidence>
<dbReference type="EMBL" id="CP073355">
    <property type="protein sequence ID" value="URA09247.1"/>
    <property type="molecule type" value="Genomic_DNA"/>
</dbReference>
<dbReference type="REBASE" id="624409">
    <property type="entry name" value="SbaFIF22ORF6980P"/>
</dbReference>
<sequence length="874" mass="103061">MLYKTFDSLKEAHGEDYFTSRVEEDVYQNLNPKFQLREYQKEAFGRFDFYFTEYRGRKFPTQLLFHMATGSGKTLIMAGAILYLYKQGYRNFIFFVNSKNIIEKTKDNFLNPLSDKYLFAPKIKFGEKDVFIREVENFEAAHPEDINILFTTIQGLHQRLKEPKENQLTAEEFEEREIVLISDEAHHLQVMTKTKEEQNIEENWEATVMKKIFTKNSTNLLLEFTATIDLTNENIQKKYEDKLIFQYDLKQFRQDKYSKEIEVLEADLGPMERALQAVILSQYRRKIAEKNKVYLKPVILFKSKTIKESADDYTKFLTKIQNLSLDDIEGIQSRAKGTILEKVFDYLQKEGITFANFIKELQEDFSPEKVMLLNSENIDEEKQLKLNSLESVHNEIRAIFAVNMLNEGWDVLNLFDIVRLYDTRDGKWVGGKYKPGNTTIGEAQLIGRGARYFPFQIKETDDKFKRKFDNDIENEMRIVEILHYHSAYNPRYIDEIKNTLTEMGIIPEKYVEVDLFVKDSFKKTDLWQVGVIFLNEREENKHTDVYSLDSAKIEKNYTYTLRTGEMKEEILLDEEKFQLSSDRFLTIKRIKLPQLGKNVVRTALDKLEFYRFDALKKYFPHIKSIEEFITSEDYLGGVQVEIMGPENRVAHLSQREKLEIALSVAKSIAERTKTSTSAFKGTCSFKAKLLKEIFQNKKIKIATDELEREKLQNINLAEKDWYAQNDFYGTDEEQKFILFIESWIERLKQKYTEVVLFRNEKFFQIYDFEEGRAFEPDFLMLLKGKDGVITMYQVFIEAKGDQFKDSQGRFENSKEGWKQDFLLSLENEAKVEKELFPQNGDFRIIGLPFYNEGLKKEFEKAFEEKMLDEGGEVS</sequence>
<keyword evidence="3" id="KW-0067">ATP-binding</keyword>
<feature type="transmembrane region" description="Helical" evidence="1">
    <location>
        <begin position="63"/>
        <end position="85"/>
    </location>
</feature>
<reference evidence="3" key="2">
    <citation type="submission" date="2022-06" db="EMBL/GenBank/DDBJ databases">
        <title>Thermospira aquatica gen. nov., sp. nov.</title>
        <authorList>
            <person name="Ben Ali Gam Z."/>
            <person name="Labat M."/>
        </authorList>
    </citation>
    <scope>NUCLEOTIDE SEQUENCE</scope>
    <source>
        <strain evidence="3">F1F22</strain>
    </source>
</reference>
<organism evidence="3 4">
    <name type="scientific">Thermospira aquatica</name>
    <dbReference type="NCBI Taxonomy" id="2828656"/>
    <lineage>
        <taxon>Bacteria</taxon>
        <taxon>Pseudomonadati</taxon>
        <taxon>Spirochaetota</taxon>
        <taxon>Spirochaetia</taxon>
        <taxon>Brevinematales</taxon>
        <taxon>Thermospiraceae</taxon>
        <taxon>Thermospira</taxon>
    </lineage>
</organism>
<keyword evidence="4" id="KW-1185">Reference proteome</keyword>
<keyword evidence="1" id="KW-0812">Transmembrane</keyword>
<dbReference type="RefSeq" id="WP_271434373.1">
    <property type="nucleotide sequence ID" value="NZ_CP073355.1"/>
</dbReference>
<dbReference type="SUPFAM" id="SSF52540">
    <property type="entry name" value="P-loop containing nucleoside triphosphate hydrolases"/>
    <property type="match status" value="2"/>
</dbReference>
<dbReference type="CDD" id="cd18785">
    <property type="entry name" value="SF2_C"/>
    <property type="match status" value="1"/>
</dbReference>
<name>A0AAX3BAE6_9SPIR</name>
<evidence type="ECO:0000259" key="2">
    <source>
        <dbReference type="PROSITE" id="PS51192"/>
    </source>
</evidence>
<keyword evidence="3" id="KW-0378">Hydrolase</keyword>
<evidence type="ECO:0000313" key="4">
    <source>
        <dbReference type="Proteomes" id="UP001056539"/>
    </source>
</evidence>
<dbReference type="Pfam" id="PF04851">
    <property type="entry name" value="ResIII"/>
    <property type="match status" value="1"/>
</dbReference>
<proteinExistence type="predicted"/>
<dbReference type="PANTHER" id="PTHR47396">
    <property type="entry name" value="TYPE I RESTRICTION ENZYME ECOKI R PROTEIN"/>
    <property type="match status" value="1"/>
</dbReference>
<keyword evidence="3" id="KW-0347">Helicase</keyword>
<dbReference type="InterPro" id="IPR014001">
    <property type="entry name" value="Helicase_ATP-bd"/>
</dbReference>
<dbReference type="SMART" id="SM00487">
    <property type="entry name" value="DEXDc"/>
    <property type="match status" value="1"/>
</dbReference>
<dbReference type="AlphaFoldDB" id="A0AAX3BAE6"/>
<reference evidence="3" key="1">
    <citation type="submission" date="2021-04" db="EMBL/GenBank/DDBJ databases">
        <authorList>
            <person name="Postec A."/>
        </authorList>
    </citation>
    <scope>NUCLEOTIDE SEQUENCE</scope>
    <source>
        <strain evidence="3">F1F22</strain>
    </source>
</reference>
<keyword evidence="3" id="KW-0547">Nucleotide-binding</keyword>
<evidence type="ECO:0000256" key="1">
    <source>
        <dbReference type="SAM" id="Phobius"/>
    </source>
</evidence>
<dbReference type="GO" id="GO:0004386">
    <property type="term" value="F:helicase activity"/>
    <property type="evidence" value="ECO:0007669"/>
    <property type="project" value="UniProtKB-KW"/>
</dbReference>